<evidence type="ECO:0000259" key="9">
    <source>
        <dbReference type="PROSITE" id="PS50076"/>
    </source>
</evidence>
<dbReference type="InterPro" id="IPR001623">
    <property type="entry name" value="DnaJ_domain"/>
</dbReference>
<keyword evidence="11" id="KW-1185">Reference proteome</keyword>
<evidence type="ECO:0000256" key="1">
    <source>
        <dbReference type="ARBA" id="ARBA00022692"/>
    </source>
</evidence>
<dbReference type="GeneID" id="85224415"/>
<evidence type="ECO:0000256" key="7">
    <source>
        <dbReference type="SAM" id="Phobius"/>
    </source>
</evidence>
<dbReference type="PROSITE" id="PS50076">
    <property type="entry name" value="DNAJ_2"/>
    <property type="match status" value="1"/>
</dbReference>
<evidence type="ECO:0000256" key="5">
    <source>
        <dbReference type="ARBA" id="ARBA00037847"/>
    </source>
</evidence>
<organism evidence="10 11">
    <name type="scientific">Malassezia japonica</name>
    <dbReference type="NCBI Taxonomy" id="223818"/>
    <lineage>
        <taxon>Eukaryota</taxon>
        <taxon>Fungi</taxon>
        <taxon>Dikarya</taxon>
        <taxon>Basidiomycota</taxon>
        <taxon>Ustilaginomycotina</taxon>
        <taxon>Malasseziomycetes</taxon>
        <taxon>Malasseziales</taxon>
        <taxon>Malasseziaceae</taxon>
        <taxon>Malassezia</taxon>
    </lineage>
</organism>
<dbReference type="PANTHER" id="PTHR44653">
    <property type="entry name" value="DNAJ HOMOLOG SUBFAMILY C MEMBER 1"/>
    <property type="match status" value="1"/>
</dbReference>
<evidence type="ECO:0000256" key="3">
    <source>
        <dbReference type="ARBA" id="ARBA00022989"/>
    </source>
</evidence>
<dbReference type="GO" id="GO:0012505">
    <property type="term" value="C:endomembrane system"/>
    <property type="evidence" value="ECO:0007669"/>
    <property type="project" value="UniProtKB-SubCell"/>
</dbReference>
<evidence type="ECO:0000256" key="2">
    <source>
        <dbReference type="ARBA" id="ARBA00022729"/>
    </source>
</evidence>
<dbReference type="InterPro" id="IPR052606">
    <property type="entry name" value="DnaJ_domain_protein"/>
</dbReference>
<feature type="chain" id="PRO_5042127546" description="J domain-containing protein" evidence="8">
    <location>
        <begin position="22"/>
        <end position="351"/>
    </location>
</feature>
<dbReference type="CDD" id="cd06257">
    <property type="entry name" value="DnaJ"/>
    <property type="match status" value="1"/>
</dbReference>
<feature type="signal peptide" evidence="8">
    <location>
        <begin position="1"/>
        <end position="21"/>
    </location>
</feature>
<comment type="subcellular location">
    <subcellularLocation>
        <location evidence="5">Endomembrane system</location>
        <topology evidence="5">Single-pass membrane protein</topology>
    </subcellularLocation>
</comment>
<keyword evidence="2 8" id="KW-0732">Signal</keyword>
<feature type="compositionally biased region" description="Low complexity" evidence="6">
    <location>
        <begin position="309"/>
        <end position="318"/>
    </location>
</feature>
<keyword evidence="1 7" id="KW-0812">Transmembrane</keyword>
<dbReference type="EMBL" id="CP119958">
    <property type="protein sequence ID" value="WFD37819.1"/>
    <property type="molecule type" value="Genomic_DNA"/>
</dbReference>
<evidence type="ECO:0000313" key="10">
    <source>
        <dbReference type="EMBL" id="WFD37819.1"/>
    </source>
</evidence>
<protein>
    <recommendedName>
        <fullName evidence="9">J domain-containing protein</fullName>
    </recommendedName>
</protein>
<dbReference type="InterPro" id="IPR036869">
    <property type="entry name" value="J_dom_sf"/>
</dbReference>
<proteinExistence type="predicted"/>
<dbReference type="PANTHER" id="PTHR44653:SF2">
    <property type="entry name" value="DNAJ HOMOLOG SUBFAMILY C MEMBER 1"/>
    <property type="match status" value="1"/>
</dbReference>
<dbReference type="AlphaFoldDB" id="A0AAF0F0K2"/>
<evidence type="ECO:0000256" key="6">
    <source>
        <dbReference type="SAM" id="MobiDB-lite"/>
    </source>
</evidence>
<evidence type="ECO:0000256" key="4">
    <source>
        <dbReference type="ARBA" id="ARBA00023136"/>
    </source>
</evidence>
<dbReference type="RefSeq" id="XP_060120716.1">
    <property type="nucleotide sequence ID" value="XM_060264733.1"/>
</dbReference>
<dbReference type="SUPFAM" id="SSF46565">
    <property type="entry name" value="Chaperone J-domain"/>
    <property type="match status" value="1"/>
</dbReference>
<keyword evidence="4 7" id="KW-0472">Membrane</keyword>
<sequence length="351" mass="39020">MNLVRILALCVVFALSAFTVAANWDKDDIEIFELQRALEESEGAGANFYSILGLKASATLAQIRKAYREKSLEWHPDKNPGLSNAYKRFERLGLIHKILRDERRDRYDHFLTNGFPKWRGTGYFYERYRPGLVFVVALLVAASIAAELLTKTINWRKDKARLDNVRHSAYALAWGAWYQTPSDASKAIKPKARPGEKKVRVPITGFADLPPAVSQSAIEAGNVNWDEEGEKIRKAITAAPATFAEGAAPRLLDIVVFSDGSMAATEPESLEWIPLEPMDDKDAPSLRSTWPVTLASSLFSKRTEEAPESTEPTKPTETTETDEKETKPSAAASDAGKKAPARRRKRTAGKK</sequence>
<keyword evidence="3 7" id="KW-1133">Transmembrane helix</keyword>
<feature type="domain" description="J" evidence="9">
    <location>
        <begin position="47"/>
        <end position="111"/>
    </location>
</feature>
<gene>
    <name evidence="10" type="ORF">MJAP1_000766</name>
</gene>
<feature type="compositionally biased region" description="Basic residues" evidence="6">
    <location>
        <begin position="339"/>
        <end position="351"/>
    </location>
</feature>
<evidence type="ECO:0000313" key="11">
    <source>
        <dbReference type="Proteomes" id="UP001217754"/>
    </source>
</evidence>
<reference evidence="10" key="1">
    <citation type="submission" date="2023-03" db="EMBL/GenBank/DDBJ databases">
        <title>Mating type loci evolution in Malassezia.</title>
        <authorList>
            <person name="Coelho M.A."/>
        </authorList>
    </citation>
    <scope>NUCLEOTIDE SEQUENCE</scope>
    <source>
        <strain evidence="10">CBS 9431</strain>
    </source>
</reference>
<dbReference type="Pfam" id="PF00226">
    <property type="entry name" value="DnaJ"/>
    <property type="match status" value="1"/>
</dbReference>
<feature type="transmembrane region" description="Helical" evidence="7">
    <location>
        <begin position="131"/>
        <end position="149"/>
    </location>
</feature>
<accession>A0AAF0F0K2</accession>
<dbReference type="Proteomes" id="UP001217754">
    <property type="component" value="Chromosome 1"/>
</dbReference>
<feature type="region of interest" description="Disordered" evidence="6">
    <location>
        <begin position="298"/>
        <end position="351"/>
    </location>
</feature>
<dbReference type="PRINTS" id="PR00625">
    <property type="entry name" value="JDOMAIN"/>
</dbReference>
<name>A0AAF0F0K2_9BASI</name>
<evidence type="ECO:0000256" key="8">
    <source>
        <dbReference type="SAM" id="SignalP"/>
    </source>
</evidence>
<dbReference type="Gene3D" id="1.10.287.110">
    <property type="entry name" value="DnaJ domain"/>
    <property type="match status" value="1"/>
</dbReference>
<dbReference type="SMART" id="SM00271">
    <property type="entry name" value="DnaJ"/>
    <property type="match status" value="1"/>
</dbReference>